<evidence type="ECO:0000256" key="1">
    <source>
        <dbReference type="SAM" id="Phobius"/>
    </source>
</evidence>
<keyword evidence="1" id="KW-1133">Transmembrane helix</keyword>
<gene>
    <name evidence="2" type="ORF">S01H4_45304</name>
</gene>
<proteinExistence type="predicted"/>
<keyword evidence="1" id="KW-0812">Transmembrane</keyword>
<feature type="transmembrane region" description="Helical" evidence="1">
    <location>
        <begin position="57"/>
        <end position="77"/>
    </location>
</feature>
<feature type="transmembrane region" description="Helical" evidence="1">
    <location>
        <begin position="6"/>
        <end position="27"/>
    </location>
</feature>
<sequence length="78" mass="8873">LETINWLYICELLFLISIATTVIVSLLTKAPSEEKLRYTYGAATLEEKAATKASWNIWDVVHTVIIGGTVVAFYIYFW</sequence>
<dbReference type="EMBL" id="BART01025211">
    <property type="protein sequence ID" value="GAG98095.1"/>
    <property type="molecule type" value="Genomic_DNA"/>
</dbReference>
<feature type="non-terminal residue" evidence="2">
    <location>
        <position position="1"/>
    </location>
</feature>
<dbReference type="AlphaFoldDB" id="X1BSQ5"/>
<evidence type="ECO:0000313" key="2">
    <source>
        <dbReference type="EMBL" id="GAG98095.1"/>
    </source>
</evidence>
<reference evidence="2" key="1">
    <citation type="journal article" date="2014" name="Front. Microbiol.">
        <title>High frequency of phylogenetically diverse reductive dehalogenase-homologous genes in deep subseafloor sedimentary metagenomes.</title>
        <authorList>
            <person name="Kawai M."/>
            <person name="Futagami T."/>
            <person name="Toyoda A."/>
            <person name="Takaki Y."/>
            <person name="Nishi S."/>
            <person name="Hori S."/>
            <person name="Arai W."/>
            <person name="Tsubouchi T."/>
            <person name="Morono Y."/>
            <person name="Uchiyama I."/>
            <person name="Ito T."/>
            <person name="Fujiyama A."/>
            <person name="Inagaki F."/>
            <person name="Takami H."/>
        </authorList>
    </citation>
    <scope>NUCLEOTIDE SEQUENCE</scope>
    <source>
        <strain evidence="2">Expedition CK06-06</strain>
    </source>
</reference>
<protein>
    <submittedName>
        <fullName evidence="2">Uncharacterized protein</fullName>
    </submittedName>
</protein>
<comment type="caution">
    <text evidence="2">The sequence shown here is derived from an EMBL/GenBank/DDBJ whole genome shotgun (WGS) entry which is preliminary data.</text>
</comment>
<accession>X1BSQ5</accession>
<organism evidence="2">
    <name type="scientific">marine sediment metagenome</name>
    <dbReference type="NCBI Taxonomy" id="412755"/>
    <lineage>
        <taxon>unclassified sequences</taxon>
        <taxon>metagenomes</taxon>
        <taxon>ecological metagenomes</taxon>
    </lineage>
</organism>
<keyword evidence="1" id="KW-0472">Membrane</keyword>
<name>X1BSQ5_9ZZZZ</name>